<dbReference type="OrthoDB" id="8657357at2"/>
<feature type="transmembrane region" description="Helical" evidence="1">
    <location>
        <begin position="44"/>
        <end position="67"/>
    </location>
</feature>
<dbReference type="Proteomes" id="UP000199533">
    <property type="component" value="Unassembled WGS sequence"/>
</dbReference>
<keyword evidence="3" id="KW-1185">Reference proteome</keyword>
<evidence type="ECO:0000313" key="2">
    <source>
        <dbReference type="EMBL" id="SFL06346.1"/>
    </source>
</evidence>
<dbReference type="RefSeq" id="WP_090701768.1">
    <property type="nucleotide sequence ID" value="NZ_FOSP01000029.1"/>
</dbReference>
<dbReference type="InterPro" id="IPR021344">
    <property type="entry name" value="DUF2970"/>
</dbReference>
<dbReference type="AlphaFoldDB" id="A0A1I4EPE7"/>
<dbReference type="Pfam" id="PF11174">
    <property type="entry name" value="DUF2970"/>
    <property type="match status" value="1"/>
</dbReference>
<organism evidence="2 3">
    <name type="scientific">Nitrosomonas aestuarii</name>
    <dbReference type="NCBI Taxonomy" id="52441"/>
    <lineage>
        <taxon>Bacteria</taxon>
        <taxon>Pseudomonadati</taxon>
        <taxon>Pseudomonadota</taxon>
        <taxon>Betaproteobacteria</taxon>
        <taxon>Nitrosomonadales</taxon>
        <taxon>Nitrosomonadaceae</taxon>
        <taxon>Nitrosomonas</taxon>
    </lineage>
</organism>
<dbReference type="EMBL" id="FOSP01000029">
    <property type="protein sequence ID" value="SFL06346.1"/>
    <property type="molecule type" value="Genomic_DNA"/>
</dbReference>
<sequence>MSNNEKAPEPTFFQVAKAVMSAFIGIRKKSDLENDAANLKPAHVIIGGLIGAMIFVVSILLLVKIVVQ</sequence>
<keyword evidence="1" id="KW-0472">Membrane</keyword>
<evidence type="ECO:0000256" key="1">
    <source>
        <dbReference type="SAM" id="Phobius"/>
    </source>
</evidence>
<keyword evidence="1" id="KW-1133">Transmembrane helix</keyword>
<evidence type="ECO:0008006" key="4">
    <source>
        <dbReference type="Google" id="ProtNLM"/>
    </source>
</evidence>
<evidence type="ECO:0000313" key="3">
    <source>
        <dbReference type="Proteomes" id="UP000199533"/>
    </source>
</evidence>
<name>A0A1I4EPE7_9PROT</name>
<gene>
    <name evidence="2" type="ORF">SAMN05216302_102918</name>
</gene>
<dbReference type="STRING" id="52441.SAMN05216302_102918"/>
<reference evidence="3" key="1">
    <citation type="submission" date="2016-10" db="EMBL/GenBank/DDBJ databases">
        <authorList>
            <person name="Varghese N."/>
            <person name="Submissions S."/>
        </authorList>
    </citation>
    <scope>NUCLEOTIDE SEQUENCE [LARGE SCALE GENOMIC DNA]</scope>
    <source>
        <strain evidence="3">Nm69</strain>
    </source>
</reference>
<protein>
    <recommendedName>
        <fullName evidence="4">DUF2970 domain-containing protein</fullName>
    </recommendedName>
</protein>
<proteinExistence type="predicted"/>
<keyword evidence="1" id="KW-0812">Transmembrane</keyword>
<accession>A0A1I4EPE7</accession>